<feature type="transmembrane region" description="Helical" evidence="1">
    <location>
        <begin position="194"/>
        <end position="216"/>
    </location>
</feature>
<dbReference type="AlphaFoldDB" id="A0A419R637"/>
<evidence type="ECO:0000256" key="1">
    <source>
        <dbReference type="SAM" id="Phobius"/>
    </source>
</evidence>
<keyword evidence="1" id="KW-0472">Membrane</keyword>
<dbReference type="RefSeq" id="WP_120106194.1">
    <property type="nucleotide sequence ID" value="NZ_RAHJ01000003.1"/>
</dbReference>
<feature type="transmembrane region" description="Helical" evidence="1">
    <location>
        <begin position="162"/>
        <end position="182"/>
    </location>
</feature>
<evidence type="ECO:0000313" key="2">
    <source>
        <dbReference type="EMBL" id="RJX71218.1"/>
    </source>
</evidence>
<keyword evidence="1" id="KW-0812">Transmembrane</keyword>
<sequence>MDFMKLLQSLEQALFEVISWLVFYPITLWQAIRHPFAMMDYADGELMRSADDRFTSRLSPPIFLAITLGLLHLVEVQNDGAKLKGFLADSTNLMAFRMFVLSVLPLGIAVRFMQFQNLMFDRKVLRPLFYGQIYISAPIAMAVGLASAILPRFVERSFLGDLAGIAVLLIGGLWYMALEIVWFQRHGPMSYMRAAIYTVWATFVSLVLIIVLSVAVSKL</sequence>
<evidence type="ECO:0000313" key="3">
    <source>
        <dbReference type="Proteomes" id="UP000284322"/>
    </source>
</evidence>
<keyword evidence="1" id="KW-1133">Transmembrane helix</keyword>
<organism evidence="2 3">
    <name type="scientific">Tsuneonella suprasediminis</name>
    <dbReference type="NCBI Taxonomy" id="2306996"/>
    <lineage>
        <taxon>Bacteria</taxon>
        <taxon>Pseudomonadati</taxon>
        <taxon>Pseudomonadota</taxon>
        <taxon>Alphaproteobacteria</taxon>
        <taxon>Sphingomonadales</taxon>
        <taxon>Erythrobacteraceae</taxon>
        <taxon>Tsuneonella</taxon>
    </lineage>
</organism>
<reference evidence="2 3" key="1">
    <citation type="submission" date="2018-09" db="EMBL/GenBank/DDBJ databases">
        <title>Altererythrobacter sp.Ery1 and Ery12, the genome sequencing of novel strains in genus Alterythrobacter.</title>
        <authorList>
            <person name="Cheng H."/>
            <person name="Wu Y.-H."/>
            <person name="Fang C."/>
            <person name="Xu X.-W."/>
        </authorList>
    </citation>
    <scope>NUCLEOTIDE SEQUENCE [LARGE SCALE GENOMIC DNA]</scope>
    <source>
        <strain evidence="2 3">Ery12</strain>
    </source>
</reference>
<proteinExistence type="predicted"/>
<dbReference type="OrthoDB" id="8820484at2"/>
<comment type="caution">
    <text evidence="2">The sequence shown here is derived from an EMBL/GenBank/DDBJ whole genome shotgun (WGS) entry which is preliminary data.</text>
</comment>
<accession>A0A419R637</accession>
<name>A0A419R637_9SPHN</name>
<feature type="transmembrane region" description="Helical" evidence="1">
    <location>
        <begin position="12"/>
        <end position="33"/>
    </location>
</feature>
<evidence type="ECO:0008006" key="4">
    <source>
        <dbReference type="Google" id="ProtNLM"/>
    </source>
</evidence>
<dbReference type="EMBL" id="RAHJ01000003">
    <property type="protein sequence ID" value="RJX71218.1"/>
    <property type="molecule type" value="Genomic_DNA"/>
</dbReference>
<keyword evidence="3" id="KW-1185">Reference proteome</keyword>
<feature type="transmembrane region" description="Helical" evidence="1">
    <location>
        <begin position="94"/>
        <end position="112"/>
    </location>
</feature>
<protein>
    <recommendedName>
        <fullName evidence="4">Permease</fullName>
    </recommendedName>
</protein>
<gene>
    <name evidence="2" type="ORF">D6858_00860</name>
</gene>
<dbReference type="Proteomes" id="UP000284322">
    <property type="component" value="Unassembled WGS sequence"/>
</dbReference>
<feature type="transmembrane region" description="Helical" evidence="1">
    <location>
        <begin position="133"/>
        <end position="150"/>
    </location>
</feature>